<evidence type="ECO:0000256" key="4">
    <source>
        <dbReference type="ARBA" id="ARBA00022679"/>
    </source>
</evidence>
<dbReference type="CDD" id="cd00609">
    <property type="entry name" value="AAT_like"/>
    <property type="match status" value="1"/>
</dbReference>
<keyword evidence="4 6" id="KW-0808">Transferase</keyword>
<dbReference type="InterPro" id="IPR015422">
    <property type="entry name" value="PyrdxlP-dep_Trfase_small"/>
</dbReference>
<dbReference type="PANTHER" id="PTHR46383:SF4">
    <property type="entry name" value="AMINOTRANSFERASE"/>
    <property type="match status" value="1"/>
</dbReference>
<dbReference type="Proteomes" id="UP000031982">
    <property type="component" value="Unassembled WGS sequence"/>
</dbReference>
<evidence type="ECO:0000259" key="7">
    <source>
        <dbReference type="Pfam" id="PF00155"/>
    </source>
</evidence>
<reference evidence="8 9" key="1">
    <citation type="submission" date="2015-01" db="EMBL/GenBank/DDBJ databases">
        <title>Genome Assembly of Bacillus badius MTCC 1458.</title>
        <authorList>
            <person name="Verma A."/>
            <person name="Khatri I."/>
            <person name="Mual P."/>
            <person name="Subramanian S."/>
            <person name="Krishnamurthi S."/>
        </authorList>
    </citation>
    <scope>NUCLEOTIDE SEQUENCE [LARGE SCALE GENOMIC DNA]</scope>
    <source>
        <strain evidence="8 9">MTCC 1458</strain>
    </source>
</reference>
<dbReference type="Gene3D" id="3.40.640.10">
    <property type="entry name" value="Type I PLP-dependent aspartate aminotransferase-like (Major domain)"/>
    <property type="match status" value="1"/>
</dbReference>
<protein>
    <recommendedName>
        <fullName evidence="6">Aminotransferase</fullName>
        <ecNumber evidence="6">2.6.1.-</ecNumber>
    </recommendedName>
</protein>
<dbReference type="SUPFAM" id="SSF53383">
    <property type="entry name" value="PLP-dependent transferases"/>
    <property type="match status" value="1"/>
</dbReference>
<comment type="similarity">
    <text evidence="2 6">Belongs to the class-I pyridoxal-phosphate-dependent aminotransferase family.</text>
</comment>
<sequence>MLSYFFTIVFSIFAVVCRFQCYNIVYPYRKAETSLEHLINERVKNIQISGIRKFFNLVGGMDDIVSLTIGQPDFPTPDHVKEAGKTAITDNYTTYTHNAGFLELRKAAADFVHSKYDITYSPDSEVIVTVGASQAIDIALRTVLSPGDEVILPGPVYPGYEPIIHMCQATVRAVDTRASGFKLTADLISKALTDKTKAVILPYPSNPTGVSLTEAELKDIADLLRGKEVFVIADEIYSELTFDMPHVSIASFLREQTIVLNGLSKSHAMTGWRIGFLFAPEAIAKHILKVHQYNVSCASSISQMAALEAVSAGINDAVPMRTEYKKRRDYVFDRLANMGLDVIKPDGAFYFFVAIPDYIEDSSFDFCYRLAMEQKVAVVPGSAFSEFGEGYFRLSFACSMEELRKGLDRIEAFFKTTNK</sequence>
<gene>
    <name evidence="8" type="ORF">SD77_0248</name>
</gene>
<dbReference type="EC" id="2.6.1.-" evidence="6"/>
<comment type="cofactor">
    <cofactor evidence="1 6">
        <name>pyridoxal 5'-phosphate</name>
        <dbReference type="ChEBI" id="CHEBI:597326"/>
    </cofactor>
</comment>
<dbReference type="Gene3D" id="3.90.1150.10">
    <property type="entry name" value="Aspartate Aminotransferase, domain 1"/>
    <property type="match status" value="1"/>
</dbReference>
<evidence type="ECO:0000256" key="5">
    <source>
        <dbReference type="ARBA" id="ARBA00022898"/>
    </source>
</evidence>
<evidence type="ECO:0000256" key="1">
    <source>
        <dbReference type="ARBA" id="ARBA00001933"/>
    </source>
</evidence>
<keyword evidence="3 6" id="KW-0032">Aminotransferase</keyword>
<dbReference type="PROSITE" id="PS00105">
    <property type="entry name" value="AA_TRANSFER_CLASS_1"/>
    <property type="match status" value="1"/>
</dbReference>
<keyword evidence="9" id="KW-1185">Reference proteome</keyword>
<dbReference type="NCBIfam" id="NF005817">
    <property type="entry name" value="PRK07683.1"/>
    <property type="match status" value="1"/>
</dbReference>
<dbReference type="InterPro" id="IPR050596">
    <property type="entry name" value="AspAT/PAT-like"/>
</dbReference>
<dbReference type="InterPro" id="IPR015424">
    <property type="entry name" value="PyrdxlP-dep_Trfase"/>
</dbReference>
<dbReference type="InterPro" id="IPR015421">
    <property type="entry name" value="PyrdxlP-dep_Trfase_major"/>
</dbReference>
<dbReference type="PANTHER" id="PTHR46383">
    <property type="entry name" value="ASPARTATE AMINOTRANSFERASE"/>
    <property type="match status" value="1"/>
</dbReference>
<dbReference type="InterPro" id="IPR004839">
    <property type="entry name" value="Aminotransferase_I/II_large"/>
</dbReference>
<feature type="domain" description="Aminotransferase class I/classII large" evidence="7">
    <location>
        <begin position="63"/>
        <end position="410"/>
    </location>
</feature>
<keyword evidence="5" id="KW-0663">Pyridoxal phosphate</keyword>
<dbReference type="InterPro" id="IPR004838">
    <property type="entry name" value="NHTrfase_class1_PyrdxlP-BS"/>
</dbReference>
<comment type="caution">
    <text evidence="8">The sequence shown here is derived from an EMBL/GenBank/DDBJ whole genome shotgun (WGS) entry which is preliminary data.</text>
</comment>
<proteinExistence type="inferred from homology"/>
<evidence type="ECO:0000256" key="2">
    <source>
        <dbReference type="ARBA" id="ARBA00007441"/>
    </source>
</evidence>
<accession>A0ABR5B0K4</accession>
<evidence type="ECO:0000313" key="8">
    <source>
        <dbReference type="EMBL" id="KIL80400.1"/>
    </source>
</evidence>
<organism evidence="8 9">
    <name type="scientific">Bacillus badius</name>
    <dbReference type="NCBI Taxonomy" id="1455"/>
    <lineage>
        <taxon>Bacteria</taxon>
        <taxon>Bacillati</taxon>
        <taxon>Bacillota</taxon>
        <taxon>Bacilli</taxon>
        <taxon>Bacillales</taxon>
        <taxon>Bacillaceae</taxon>
        <taxon>Pseudobacillus</taxon>
    </lineage>
</organism>
<dbReference type="EMBL" id="JXLP01000001">
    <property type="protein sequence ID" value="KIL80400.1"/>
    <property type="molecule type" value="Genomic_DNA"/>
</dbReference>
<name>A0ABR5B0K4_BACBA</name>
<evidence type="ECO:0000313" key="9">
    <source>
        <dbReference type="Proteomes" id="UP000031982"/>
    </source>
</evidence>
<dbReference type="Pfam" id="PF00155">
    <property type="entry name" value="Aminotran_1_2"/>
    <property type="match status" value="1"/>
</dbReference>
<evidence type="ECO:0000256" key="6">
    <source>
        <dbReference type="RuleBase" id="RU000481"/>
    </source>
</evidence>
<evidence type="ECO:0000256" key="3">
    <source>
        <dbReference type="ARBA" id="ARBA00022576"/>
    </source>
</evidence>
<dbReference type="GO" id="GO:0008483">
    <property type="term" value="F:transaminase activity"/>
    <property type="evidence" value="ECO:0007669"/>
    <property type="project" value="UniProtKB-KW"/>
</dbReference>